<dbReference type="InterPro" id="IPR006059">
    <property type="entry name" value="SBP"/>
</dbReference>
<name>A0ABV8KW33_9ACTN</name>
<proteinExistence type="predicted"/>
<dbReference type="Proteomes" id="UP001595868">
    <property type="component" value="Unassembled WGS sequence"/>
</dbReference>
<evidence type="ECO:0000256" key="5">
    <source>
        <dbReference type="ARBA" id="ARBA00023288"/>
    </source>
</evidence>
<evidence type="ECO:0000256" key="6">
    <source>
        <dbReference type="SAM" id="SignalP"/>
    </source>
</evidence>
<protein>
    <submittedName>
        <fullName evidence="7">ABC transporter substrate-binding protein</fullName>
    </submittedName>
</protein>
<dbReference type="EMBL" id="JBHSBN010000038">
    <property type="protein sequence ID" value="MFC4110319.1"/>
    <property type="molecule type" value="Genomic_DNA"/>
</dbReference>
<accession>A0ABV8KW33</accession>
<evidence type="ECO:0000256" key="4">
    <source>
        <dbReference type="ARBA" id="ARBA00023139"/>
    </source>
</evidence>
<feature type="signal peptide" evidence="6">
    <location>
        <begin position="1"/>
        <end position="22"/>
    </location>
</feature>
<keyword evidence="8" id="KW-1185">Reference proteome</keyword>
<dbReference type="Gene3D" id="3.40.190.10">
    <property type="entry name" value="Periplasmic binding protein-like II"/>
    <property type="match status" value="1"/>
</dbReference>
<keyword evidence="4" id="KW-0564">Palmitate</keyword>
<organism evidence="7 8">
    <name type="scientific">Micromonospora zhanjiangensis</name>
    <dbReference type="NCBI Taxonomy" id="1522057"/>
    <lineage>
        <taxon>Bacteria</taxon>
        <taxon>Bacillati</taxon>
        <taxon>Actinomycetota</taxon>
        <taxon>Actinomycetes</taxon>
        <taxon>Micromonosporales</taxon>
        <taxon>Micromonosporaceae</taxon>
        <taxon>Micromonospora</taxon>
    </lineage>
</organism>
<keyword evidence="3" id="KW-0472">Membrane</keyword>
<keyword evidence="2 6" id="KW-0732">Signal</keyword>
<gene>
    <name evidence="7" type="ORF">ACFOX0_30920</name>
</gene>
<evidence type="ECO:0000313" key="7">
    <source>
        <dbReference type="EMBL" id="MFC4110319.1"/>
    </source>
</evidence>
<dbReference type="PANTHER" id="PTHR43649:SF33">
    <property type="entry name" value="POLYGALACTURONAN_RHAMNOGALACTURONAN-BINDING PROTEIN YTCQ"/>
    <property type="match status" value="1"/>
</dbReference>
<sequence length="435" mass="45763">MKKVIPLAGVLVAALLAATACSGSDEPGDGGKPGEKVELTYWSWAPNMDKVVEGWNATHPDVHVTVNKQDGGDPAVTKLLTAIKAGSGAPDVMQAEYQKIPTLVSANAVADIAKEVGDRKAKFSESAWNAVTLGSEAVYGVPQDSGPMMFYYRSDVFEALRLAPPATWDDYAAAARKIHAANAKQYLGTFSANDPGWFAGLAQQAGASWWGVRGDAWTVAIDDPTTRKVADYWGGLVQEGVVDNKPMYTPEWNAALNDGTQVGWLSAVWAPGVLADNAASTKGRWKVAALPQWDPAKPATGNWGGSATSVTSQSKHRKQAAEFAAWLNTDPASVKALAATANVYPASLDATATALTAPPAFFAGQADFYAIAEASAKATNPFTYGPNVNVAYSAYSDAFGKAAQAKRAAAFTEALSTMQRTTVDDMKNTGFKLAG</sequence>
<dbReference type="Pfam" id="PF01547">
    <property type="entry name" value="SBP_bac_1"/>
    <property type="match status" value="1"/>
</dbReference>
<dbReference type="PANTHER" id="PTHR43649">
    <property type="entry name" value="ARABINOSE-BINDING PROTEIN-RELATED"/>
    <property type="match status" value="1"/>
</dbReference>
<evidence type="ECO:0000256" key="3">
    <source>
        <dbReference type="ARBA" id="ARBA00023136"/>
    </source>
</evidence>
<dbReference type="RefSeq" id="WP_377552622.1">
    <property type="nucleotide sequence ID" value="NZ_JBHSBN010000038.1"/>
</dbReference>
<feature type="chain" id="PRO_5047460407" evidence="6">
    <location>
        <begin position="23"/>
        <end position="435"/>
    </location>
</feature>
<reference evidence="8" key="1">
    <citation type="journal article" date="2019" name="Int. J. Syst. Evol. Microbiol.">
        <title>The Global Catalogue of Microorganisms (GCM) 10K type strain sequencing project: providing services to taxonomists for standard genome sequencing and annotation.</title>
        <authorList>
            <consortium name="The Broad Institute Genomics Platform"/>
            <consortium name="The Broad Institute Genome Sequencing Center for Infectious Disease"/>
            <person name="Wu L."/>
            <person name="Ma J."/>
        </authorList>
    </citation>
    <scope>NUCLEOTIDE SEQUENCE [LARGE SCALE GENOMIC DNA]</scope>
    <source>
        <strain evidence="8">2902at01</strain>
    </source>
</reference>
<comment type="caution">
    <text evidence="7">The sequence shown here is derived from an EMBL/GenBank/DDBJ whole genome shotgun (WGS) entry which is preliminary data.</text>
</comment>
<dbReference type="SUPFAM" id="SSF53850">
    <property type="entry name" value="Periplasmic binding protein-like II"/>
    <property type="match status" value="1"/>
</dbReference>
<evidence type="ECO:0000256" key="2">
    <source>
        <dbReference type="ARBA" id="ARBA00022729"/>
    </source>
</evidence>
<evidence type="ECO:0000256" key="1">
    <source>
        <dbReference type="ARBA" id="ARBA00022475"/>
    </source>
</evidence>
<evidence type="ECO:0000313" key="8">
    <source>
        <dbReference type="Proteomes" id="UP001595868"/>
    </source>
</evidence>
<dbReference type="PROSITE" id="PS51257">
    <property type="entry name" value="PROKAR_LIPOPROTEIN"/>
    <property type="match status" value="1"/>
</dbReference>
<keyword evidence="1" id="KW-1003">Cell membrane</keyword>
<dbReference type="InterPro" id="IPR050490">
    <property type="entry name" value="Bact_solute-bd_prot1"/>
</dbReference>
<keyword evidence="5" id="KW-0449">Lipoprotein</keyword>